<keyword evidence="9" id="KW-1003">Cell membrane</keyword>
<keyword evidence="12" id="KW-1185">Reference proteome</keyword>
<feature type="transmembrane region" description="Helical" evidence="9">
    <location>
        <begin position="6"/>
        <end position="26"/>
    </location>
</feature>
<comment type="subcellular location">
    <subcellularLocation>
        <location evidence="9">Cell membrane</location>
    </subcellularLocation>
</comment>
<dbReference type="AlphaFoldDB" id="A0AAN2BJR1"/>
<comment type="catalytic activity">
    <reaction evidence="6 9">
        <text>lipid IVA (E. coli) + CMP-3-deoxy-beta-D-manno-octulosonate = alpha-Kdo-(2-&gt;6)-lipid IVA (E. coli) + CMP + H(+)</text>
        <dbReference type="Rhea" id="RHEA:28066"/>
        <dbReference type="ChEBI" id="CHEBI:15378"/>
        <dbReference type="ChEBI" id="CHEBI:58603"/>
        <dbReference type="ChEBI" id="CHEBI:60364"/>
        <dbReference type="ChEBI" id="CHEBI:60377"/>
        <dbReference type="ChEBI" id="CHEBI:85987"/>
        <dbReference type="EC" id="2.4.99.12"/>
    </reaction>
</comment>
<dbReference type="PANTHER" id="PTHR42755">
    <property type="entry name" value="3-DEOXY-MANNO-OCTULOSONATE CYTIDYLYLTRANSFERASE"/>
    <property type="match status" value="1"/>
</dbReference>
<dbReference type="GO" id="GO:0005886">
    <property type="term" value="C:plasma membrane"/>
    <property type="evidence" value="ECO:0007669"/>
    <property type="project" value="UniProtKB-SubCell"/>
</dbReference>
<dbReference type="EMBL" id="AP023086">
    <property type="protein sequence ID" value="BCD97201.1"/>
    <property type="molecule type" value="Genomic_DNA"/>
</dbReference>
<keyword evidence="9" id="KW-0448">Lipopolysaccharide biosynthesis</keyword>
<dbReference type="EC" id="2.4.99.12" evidence="2 9"/>
<dbReference type="SUPFAM" id="SSF53756">
    <property type="entry name" value="UDP-Glycosyltransferase/glycogen phosphorylase"/>
    <property type="match status" value="1"/>
</dbReference>
<accession>A0AAN2BJR1</accession>
<feature type="site" description="Transition state stabilizer" evidence="8">
    <location>
        <position position="133"/>
    </location>
</feature>
<dbReference type="InterPro" id="IPR039901">
    <property type="entry name" value="Kdotransferase"/>
</dbReference>
<dbReference type="RefSeq" id="WP_236986675.1">
    <property type="nucleotide sequence ID" value="NZ_AP023086.1"/>
</dbReference>
<dbReference type="GO" id="GO:0009244">
    <property type="term" value="P:lipopolysaccharide core region biosynthetic process"/>
    <property type="evidence" value="ECO:0007669"/>
    <property type="project" value="UniProtKB-UniRule"/>
</dbReference>
<dbReference type="Gene3D" id="3.40.50.11720">
    <property type="entry name" value="3-Deoxy-D-manno-octulosonic-acid transferase, N-terminal domain"/>
    <property type="match status" value="1"/>
</dbReference>
<protein>
    <recommendedName>
        <fullName evidence="3 9">3-deoxy-D-manno-octulosonic acid transferase</fullName>
        <shortName evidence="9">Kdo transferase</shortName>
        <ecNumber evidence="2 9">2.4.99.12</ecNumber>
    </recommendedName>
    <alternativeName>
        <fullName evidence="5 9">Lipid IV(A) 3-deoxy-D-manno-octulosonic acid transferase</fullName>
    </alternativeName>
</protein>
<dbReference type="Proteomes" id="UP001320119">
    <property type="component" value="Chromosome"/>
</dbReference>
<comment type="similarity">
    <text evidence="9">Belongs to the glycosyltransferase group 1 family.</text>
</comment>
<evidence type="ECO:0000256" key="5">
    <source>
        <dbReference type="ARBA" id="ARBA00031445"/>
    </source>
</evidence>
<keyword evidence="9" id="KW-0812">Transmembrane</keyword>
<evidence type="ECO:0000256" key="8">
    <source>
        <dbReference type="PIRSR" id="PIRSR639901-2"/>
    </source>
</evidence>
<dbReference type="GO" id="GO:0043842">
    <property type="term" value="F:Kdo transferase activity"/>
    <property type="evidence" value="ECO:0007669"/>
    <property type="project" value="UniProtKB-EC"/>
</dbReference>
<feature type="domain" description="3-deoxy-D-manno-octulosonic-acid transferase N-terminal" evidence="10">
    <location>
        <begin position="37"/>
        <end position="214"/>
    </location>
</feature>
<dbReference type="Gene3D" id="3.40.50.2000">
    <property type="entry name" value="Glycogen Phosphorylase B"/>
    <property type="match status" value="1"/>
</dbReference>
<organism evidence="11 12">
    <name type="scientific">Marinagarivorans cellulosilyticus</name>
    <dbReference type="NCBI Taxonomy" id="2721545"/>
    <lineage>
        <taxon>Bacteria</taxon>
        <taxon>Pseudomonadati</taxon>
        <taxon>Pseudomonadota</taxon>
        <taxon>Gammaproteobacteria</taxon>
        <taxon>Cellvibrionales</taxon>
        <taxon>Cellvibrionaceae</taxon>
        <taxon>Marinagarivorans</taxon>
    </lineage>
</organism>
<reference evidence="11 12" key="1">
    <citation type="journal article" date="2022" name="IScience">
        <title>An ultrasensitive nanofiber-based assay for enzymatic hydrolysis and deep-sea microbial degradation of cellulose.</title>
        <authorList>
            <person name="Tsudome M."/>
            <person name="Tachioka M."/>
            <person name="Miyazaki M."/>
            <person name="Uchimura K."/>
            <person name="Tsuda M."/>
            <person name="Takaki Y."/>
            <person name="Deguchi S."/>
        </authorList>
    </citation>
    <scope>NUCLEOTIDE SEQUENCE [LARGE SCALE GENOMIC DNA]</scope>
    <source>
        <strain evidence="11 12">GE09</strain>
    </source>
</reference>
<name>A0AAN2BJR1_9GAMM</name>
<feature type="active site" description="Proton acceptor" evidence="7">
    <location>
        <position position="63"/>
    </location>
</feature>
<dbReference type="Pfam" id="PF04413">
    <property type="entry name" value="Glycos_transf_N"/>
    <property type="match status" value="1"/>
</dbReference>
<sequence>MQRLVLALYQLAGIVLLPLIIMALLVRSRKQPEYRARLLERLGFCSKAKHKGGIIIHGASLGEITSLKPFITGVVKTFPNAPITITSFTPAGSKQVKHLFGNKVNHSYLPFDVAICNWIFLKRLQPSAIVFMETELWPSLAFQAKKSCAKLMLINARLSDKSTMQYQKISRLIELTLNQFDAIQAQSPNNAERFISLGADSEKVSSAGNLKFDIAMPVELNHKTNQLKAIVSNRPVWTIGSSHTDEEDLLLGVFLELKKQIPALLLVLAPRHPERYIPLEQKLKGFNLSYCRRSDKAPLSESVDVWLIDTIGELLLFYAVANVCTVAGSFDDTGGHNTLEPALFGKAITVGPHTQGTPELNSALLEANALLQHQSLNTEEISCDLLTLFNSIQKQEEFGHNASCFLANNRGATQHAITTLDKLLSENTK</sequence>
<evidence type="ECO:0000313" key="12">
    <source>
        <dbReference type="Proteomes" id="UP001320119"/>
    </source>
</evidence>
<evidence type="ECO:0000259" key="10">
    <source>
        <dbReference type="Pfam" id="PF04413"/>
    </source>
</evidence>
<dbReference type="InterPro" id="IPR007507">
    <property type="entry name" value="Glycos_transf_N"/>
</dbReference>
<evidence type="ECO:0000256" key="6">
    <source>
        <dbReference type="ARBA" id="ARBA00049183"/>
    </source>
</evidence>
<dbReference type="InterPro" id="IPR038107">
    <property type="entry name" value="Glycos_transf_N_sf"/>
</dbReference>
<comment type="pathway">
    <text evidence="1 9">Bacterial outer membrane biogenesis; LPS core biosynthesis.</text>
</comment>
<evidence type="ECO:0000256" key="7">
    <source>
        <dbReference type="PIRSR" id="PIRSR639901-1"/>
    </source>
</evidence>
<keyword evidence="4 9" id="KW-0808">Transferase</keyword>
<evidence type="ECO:0000256" key="4">
    <source>
        <dbReference type="ARBA" id="ARBA00022679"/>
    </source>
</evidence>
<keyword evidence="9" id="KW-1133">Transmembrane helix</keyword>
<evidence type="ECO:0000256" key="3">
    <source>
        <dbReference type="ARBA" id="ARBA00019077"/>
    </source>
</evidence>
<dbReference type="GO" id="GO:0009245">
    <property type="term" value="P:lipid A biosynthetic process"/>
    <property type="evidence" value="ECO:0007669"/>
    <property type="project" value="TreeGrafter"/>
</dbReference>
<evidence type="ECO:0000256" key="9">
    <source>
        <dbReference type="RuleBase" id="RU365103"/>
    </source>
</evidence>
<evidence type="ECO:0000313" key="11">
    <source>
        <dbReference type="EMBL" id="BCD97201.1"/>
    </source>
</evidence>
<dbReference type="PANTHER" id="PTHR42755:SF1">
    <property type="entry name" value="3-DEOXY-D-MANNO-OCTULOSONIC ACID TRANSFERASE, MITOCHONDRIAL-RELATED"/>
    <property type="match status" value="1"/>
</dbReference>
<keyword evidence="9" id="KW-0472">Membrane</keyword>
<comment type="function">
    <text evidence="9">Involved in lipopolysaccharide (LPS) biosynthesis. Catalyzes the transfer of 3-deoxy-D-manno-octulosonate (Kdo) residue(s) from CMP-Kdo to lipid IV(A), the tetraacyldisaccharide-1,4'-bisphosphate precursor of lipid A.</text>
</comment>
<dbReference type="KEGG" id="marq:MARGE09_P1402"/>
<gene>
    <name evidence="11" type="ORF">MARGE09_P1402</name>
</gene>
<keyword evidence="11" id="KW-0328">Glycosyltransferase</keyword>
<proteinExistence type="inferred from homology"/>
<evidence type="ECO:0000256" key="1">
    <source>
        <dbReference type="ARBA" id="ARBA00004713"/>
    </source>
</evidence>
<feature type="site" description="Transition state stabilizer" evidence="8">
    <location>
        <position position="211"/>
    </location>
</feature>
<evidence type="ECO:0000256" key="2">
    <source>
        <dbReference type="ARBA" id="ARBA00012621"/>
    </source>
</evidence>